<proteinExistence type="predicted"/>
<organism evidence="2 3">
    <name type="scientific">Deinococcus roseus</name>
    <dbReference type="NCBI Taxonomy" id="392414"/>
    <lineage>
        <taxon>Bacteria</taxon>
        <taxon>Thermotogati</taxon>
        <taxon>Deinococcota</taxon>
        <taxon>Deinococci</taxon>
        <taxon>Deinococcales</taxon>
        <taxon>Deinococcaceae</taxon>
        <taxon>Deinococcus</taxon>
    </lineage>
</organism>
<gene>
    <name evidence="2" type="ORF">GCM10008938_18510</name>
</gene>
<evidence type="ECO:0000313" key="2">
    <source>
        <dbReference type="EMBL" id="GGJ32606.1"/>
    </source>
</evidence>
<sequence length="336" mass="37177">MLRSALPSALLLLLCSSPALAQVYQGQIGPYPIVLQLEKDFTGKYAYLKKGLSIELKGHKQGTLTLMEQVFDLEAGGFKNTGTFKLKPSGKGWAGTWSAPGSQKTLSVQLNPYKATALKLPASDGLKKLQQTDPYTFTLLNHPWETLKNGWVREPYSKVQYPRVKGQFRLNLALQDLQVQEAASALACLSMAGTSEGHWESNPEVTYQSQTLYSLKVDTGYYCGGAHPDSFTSGHVLDVKTGKQLALKDFWSKLTAQKQRDLYLQTYLKKADADCKDVLQQDPSDSFEWHLTRKGLALWPNFLPHVAAACAEEVVLPYSSLQTYGTPGSAHLKNLQ</sequence>
<evidence type="ECO:0000256" key="1">
    <source>
        <dbReference type="SAM" id="SignalP"/>
    </source>
</evidence>
<feature type="signal peptide" evidence="1">
    <location>
        <begin position="1"/>
        <end position="21"/>
    </location>
</feature>
<keyword evidence="1" id="KW-0732">Signal</keyword>
<reference evidence="3" key="1">
    <citation type="journal article" date="2019" name="Int. J. Syst. Evol. Microbiol.">
        <title>The Global Catalogue of Microorganisms (GCM) 10K type strain sequencing project: providing services to taxonomists for standard genome sequencing and annotation.</title>
        <authorList>
            <consortium name="The Broad Institute Genomics Platform"/>
            <consortium name="The Broad Institute Genome Sequencing Center for Infectious Disease"/>
            <person name="Wu L."/>
            <person name="Ma J."/>
        </authorList>
    </citation>
    <scope>NUCLEOTIDE SEQUENCE [LARGE SCALE GENOMIC DNA]</scope>
    <source>
        <strain evidence="3">JCM 14370</strain>
    </source>
</reference>
<feature type="chain" id="PRO_5045237189" description="DUF3298 domain-containing protein" evidence="1">
    <location>
        <begin position="22"/>
        <end position="336"/>
    </location>
</feature>
<name>A0ABQ2D2C9_9DEIO</name>
<comment type="caution">
    <text evidence="2">The sequence shown here is derived from an EMBL/GenBank/DDBJ whole genome shotgun (WGS) entry which is preliminary data.</text>
</comment>
<dbReference type="EMBL" id="BMOD01000005">
    <property type="protein sequence ID" value="GGJ32606.1"/>
    <property type="molecule type" value="Genomic_DNA"/>
</dbReference>
<dbReference type="RefSeq" id="WP_189002400.1">
    <property type="nucleotide sequence ID" value="NZ_BMOD01000005.1"/>
</dbReference>
<evidence type="ECO:0008006" key="4">
    <source>
        <dbReference type="Google" id="ProtNLM"/>
    </source>
</evidence>
<protein>
    <recommendedName>
        <fullName evidence="4">DUF3298 domain-containing protein</fullName>
    </recommendedName>
</protein>
<evidence type="ECO:0000313" key="3">
    <source>
        <dbReference type="Proteomes" id="UP000632222"/>
    </source>
</evidence>
<dbReference type="Proteomes" id="UP000632222">
    <property type="component" value="Unassembled WGS sequence"/>
</dbReference>
<keyword evidence="3" id="KW-1185">Reference proteome</keyword>
<accession>A0ABQ2D2C9</accession>
<dbReference type="Gene3D" id="3.30.565.40">
    <property type="entry name" value="Fervidobacterium nodosum Rt17-B1 like"/>
    <property type="match status" value="1"/>
</dbReference>